<dbReference type="Proteomes" id="UP000821845">
    <property type="component" value="Chromosome 1"/>
</dbReference>
<keyword evidence="2" id="KW-1185">Reference proteome</keyword>
<evidence type="ECO:0000313" key="1">
    <source>
        <dbReference type="EMBL" id="KAH6947427.1"/>
    </source>
</evidence>
<organism evidence="1 2">
    <name type="scientific">Hyalomma asiaticum</name>
    <name type="common">Tick</name>
    <dbReference type="NCBI Taxonomy" id="266040"/>
    <lineage>
        <taxon>Eukaryota</taxon>
        <taxon>Metazoa</taxon>
        <taxon>Ecdysozoa</taxon>
        <taxon>Arthropoda</taxon>
        <taxon>Chelicerata</taxon>
        <taxon>Arachnida</taxon>
        <taxon>Acari</taxon>
        <taxon>Parasitiformes</taxon>
        <taxon>Ixodida</taxon>
        <taxon>Ixodoidea</taxon>
        <taxon>Ixodidae</taxon>
        <taxon>Hyalomminae</taxon>
        <taxon>Hyalomma</taxon>
    </lineage>
</organism>
<evidence type="ECO:0000313" key="2">
    <source>
        <dbReference type="Proteomes" id="UP000821845"/>
    </source>
</evidence>
<reference evidence="1" key="1">
    <citation type="submission" date="2020-05" db="EMBL/GenBank/DDBJ databases">
        <title>Large-scale comparative analyses of tick genomes elucidate their genetic diversity and vector capacities.</title>
        <authorList>
            <person name="Jia N."/>
            <person name="Wang J."/>
            <person name="Shi W."/>
            <person name="Du L."/>
            <person name="Sun Y."/>
            <person name="Zhan W."/>
            <person name="Jiang J."/>
            <person name="Wang Q."/>
            <person name="Zhang B."/>
            <person name="Ji P."/>
            <person name="Sakyi L.B."/>
            <person name="Cui X."/>
            <person name="Yuan T."/>
            <person name="Jiang B."/>
            <person name="Yang W."/>
            <person name="Lam T.T.-Y."/>
            <person name="Chang Q."/>
            <person name="Ding S."/>
            <person name="Wang X."/>
            <person name="Zhu J."/>
            <person name="Ruan X."/>
            <person name="Zhao L."/>
            <person name="Wei J."/>
            <person name="Que T."/>
            <person name="Du C."/>
            <person name="Cheng J."/>
            <person name="Dai P."/>
            <person name="Han X."/>
            <person name="Huang E."/>
            <person name="Gao Y."/>
            <person name="Liu J."/>
            <person name="Shao H."/>
            <person name="Ye R."/>
            <person name="Li L."/>
            <person name="Wei W."/>
            <person name="Wang X."/>
            <person name="Wang C."/>
            <person name="Yang T."/>
            <person name="Huo Q."/>
            <person name="Li W."/>
            <person name="Guo W."/>
            <person name="Chen H."/>
            <person name="Zhou L."/>
            <person name="Ni X."/>
            <person name="Tian J."/>
            <person name="Zhou Y."/>
            <person name="Sheng Y."/>
            <person name="Liu T."/>
            <person name="Pan Y."/>
            <person name="Xia L."/>
            <person name="Li J."/>
            <person name="Zhao F."/>
            <person name="Cao W."/>
        </authorList>
    </citation>
    <scope>NUCLEOTIDE SEQUENCE</scope>
    <source>
        <strain evidence="1">Hyas-2018</strain>
    </source>
</reference>
<sequence length="87" mass="9174">MVSSSKEIKGGVEYHKITSAVSRLSSMLNARVSTSPTINKSYHPRFDGPNSATGVAHLVSGQDSANPSRPRAPGFTSHLAKASVTHL</sequence>
<dbReference type="EMBL" id="CM023481">
    <property type="protein sequence ID" value="KAH6947427.1"/>
    <property type="molecule type" value="Genomic_DNA"/>
</dbReference>
<gene>
    <name evidence="1" type="ORF">HPB50_018914</name>
</gene>
<proteinExistence type="predicted"/>
<accession>A0ACB7TM76</accession>
<protein>
    <submittedName>
        <fullName evidence="1">Uncharacterized protein</fullName>
    </submittedName>
</protein>
<name>A0ACB7TM76_HYAAI</name>
<comment type="caution">
    <text evidence="1">The sequence shown here is derived from an EMBL/GenBank/DDBJ whole genome shotgun (WGS) entry which is preliminary data.</text>
</comment>